<proteinExistence type="predicted"/>
<evidence type="ECO:0000259" key="1">
    <source>
        <dbReference type="SMART" id="SM00849"/>
    </source>
</evidence>
<dbReference type="SMART" id="SM00849">
    <property type="entry name" value="Lactamase_B"/>
    <property type="match status" value="1"/>
</dbReference>
<dbReference type="Gene3D" id="3.60.15.10">
    <property type="entry name" value="Ribonuclease Z/Hydroxyacylglutathione hydrolase-like"/>
    <property type="match status" value="1"/>
</dbReference>
<dbReference type="Pfam" id="PF00753">
    <property type="entry name" value="Lactamase_B"/>
    <property type="match status" value="1"/>
</dbReference>
<dbReference type="SUPFAM" id="SSF56281">
    <property type="entry name" value="Metallo-hydrolase/oxidoreductase"/>
    <property type="match status" value="1"/>
</dbReference>
<protein>
    <submittedName>
        <fullName evidence="2">MBL fold metallo-hydrolase</fullName>
    </submittedName>
</protein>
<keyword evidence="3" id="KW-1185">Reference proteome</keyword>
<dbReference type="Proteomes" id="UP000308539">
    <property type="component" value="Unassembled WGS sequence"/>
</dbReference>
<sequence length="228" mass="26393">MEILELPIEFEFNGQRNTIYPSLIVWNNELTLVDTGYINFLPLIENEIIKRGYEMKYLKNIIITHYDDDHIGSLHDFKEKYPWINIIASEIESSYISGEMKSERLVQAEELLENMPLEEMEFGKWFIKQLKDLKHIAINQKVHDGDMILHNECRVVATPGHTSGHISLYFPKLNSVITGDAAANENQQLVIANPHFCLNMDNAKHSLRKIQNLQADTYYCYHGGKIAL</sequence>
<dbReference type="InterPro" id="IPR036866">
    <property type="entry name" value="RibonucZ/Hydroxyglut_hydro"/>
</dbReference>
<dbReference type="CDD" id="cd07721">
    <property type="entry name" value="yflN-like_MBL-fold"/>
    <property type="match status" value="1"/>
</dbReference>
<dbReference type="EMBL" id="SZPV01000004">
    <property type="protein sequence ID" value="TKI67600.1"/>
    <property type="molecule type" value="Genomic_DNA"/>
</dbReference>
<dbReference type="PANTHER" id="PTHR42951:SF15">
    <property type="entry name" value="METALLO-BETA-LACTAMASE SUPERFAMILY PROTEIN"/>
    <property type="match status" value="1"/>
</dbReference>
<dbReference type="InterPro" id="IPR050855">
    <property type="entry name" value="NDM-1-like"/>
</dbReference>
<feature type="domain" description="Metallo-beta-lactamase" evidence="1">
    <location>
        <begin position="19"/>
        <end position="222"/>
    </location>
</feature>
<comment type="caution">
    <text evidence="2">The sequence shown here is derived from an EMBL/GenBank/DDBJ whole genome shotgun (WGS) entry which is preliminary data.</text>
</comment>
<dbReference type="PANTHER" id="PTHR42951">
    <property type="entry name" value="METALLO-BETA-LACTAMASE DOMAIN-CONTAINING"/>
    <property type="match status" value="1"/>
</dbReference>
<dbReference type="InterPro" id="IPR001279">
    <property type="entry name" value="Metallo-B-lactamas"/>
</dbReference>
<organism evidence="2 3">
    <name type="scientific">Lysinibacillus varians</name>
    <dbReference type="NCBI Taxonomy" id="1145276"/>
    <lineage>
        <taxon>Bacteria</taxon>
        <taxon>Bacillati</taxon>
        <taxon>Bacillota</taxon>
        <taxon>Bacilli</taxon>
        <taxon>Bacillales</taxon>
        <taxon>Bacillaceae</taxon>
        <taxon>Lysinibacillus</taxon>
    </lineage>
</organism>
<evidence type="ECO:0000313" key="3">
    <source>
        <dbReference type="Proteomes" id="UP000308539"/>
    </source>
</evidence>
<accession>A0ABY2TKQ1</accession>
<dbReference type="RefSeq" id="WP_025219356.1">
    <property type="nucleotide sequence ID" value="NZ_CP006837.1"/>
</dbReference>
<evidence type="ECO:0000313" key="2">
    <source>
        <dbReference type="EMBL" id="TKI67600.1"/>
    </source>
</evidence>
<reference evidence="2 3" key="1">
    <citation type="submission" date="2019-04" db="EMBL/GenBank/DDBJ databases">
        <title>Lysinibacillus genome sequencing.</title>
        <authorList>
            <person name="Dunlap C."/>
        </authorList>
    </citation>
    <scope>NUCLEOTIDE SEQUENCE [LARGE SCALE GENOMIC DNA]</scope>
    <source>
        <strain evidence="2 3">NBRC 109424</strain>
    </source>
</reference>
<gene>
    <name evidence="2" type="ORF">FC752_01025</name>
</gene>
<name>A0ABY2TKQ1_9BACI</name>